<name>A0A1G5Z4M2_9BACT</name>
<gene>
    <name evidence="1" type="ORF">SAMN03080617_03166</name>
</gene>
<reference evidence="2" key="1">
    <citation type="submission" date="2016-10" db="EMBL/GenBank/DDBJ databases">
        <authorList>
            <person name="Varghese N."/>
            <person name="Submissions S."/>
        </authorList>
    </citation>
    <scope>NUCLEOTIDE SEQUENCE [LARGE SCALE GENOMIC DNA]</scope>
    <source>
        <strain evidence="2">DSM 22703</strain>
    </source>
</reference>
<proteinExistence type="predicted"/>
<dbReference type="EMBL" id="FMXE01000025">
    <property type="protein sequence ID" value="SDA89353.1"/>
    <property type="molecule type" value="Genomic_DNA"/>
</dbReference>
<evidence type="ECO:0000313" key="1">
    <source>
        <dbReference type="EMBL" id="SDA89353.1"/>
    </source>
</evidence>
<keyword evidence="2" id="KW-1185">Reference proteome</keyword>
<accession>A0A1G5Z4M2</accession>
<organism evidence="1 2">
    <name type="scientific">Algoriphagus alkaliphilus</name>
    <dbReference type="NCBI Taxonomy" id="279824"/>
    <lineage>
        <taxon>Bacteria</taxon>
        <taxon>Pseudomonadati</taxon>
        <taxon>Bacteroidota</taxon>
        <taxon>Cytophagia</taxon>
        <taxon>Cytophagales</taxon>
        <taxon>Cyclobacteriaceae</taxon>
        <taxon>Algoriphagus</taxon>
    </lineage>
</organism>
<dbReference type="STRING" id="279824.SAMN03080617_03166"/>
<evidence type="ECO:0000313" key="2">
    <source>
        <dbReference type="Proteomes" id="UP000198756"/>
    </source>
</evidence>
<sequence length="69" mass="7797">MSGEFYWKIEKLKDWKIKSAARNERGLKWLMDSGVQTVGSGRAESIPGTWYLVSSVKTGDRSRGKNCKS</sequence>
<dbReference type="AlphaFoldDB" id="A0A1G5Z4M2"/>
<protein>
    <submittedName>
        <fullName evidence="1">Uncharacterized protein</fullName>
    </submittedName>
</protein>
<dbReference type="Proteomes" id="UP000198756">
    <property type="component" value="Unassembled WGS sequence"/>
</dbReference>